<comment type="similarity">
    <text evidence="6">Belongs to the TPP enzyme family. MenD subfamily.</text>
</comment>
<proteinExistence type="inferred from homology"/>
<dbReference type="CDD" id="cd02009">
    <property type="entry name" value="TPP_SHCHC_synthase"/>
    <property type="match status" value="1"/>
</dbReference>
<keyword evidence="5 6" id="KW-0464">Manganese</keyword>
<keyword evidence="1 6" id="KW-0808">Transferase</keyword>
<dbReference type="PANTHER" id="PTHR42916:SF1">
    <property type="entry name" value="PROTEIN PHYLLO, CHLOROPLASTIC"/>
    <property type="match status" value="1"/>
</dbReference>
<feature type="domain" description="Menaquinone biosynthesis protein MenD middle" evidence="8">
    <location>
        <begin position="221"/>
        <end position="415"/>
    </location>
</feature>
<dbReference type="Gene3D" id="3.40.50.970">
    <property type="match status" value="2"/>
</dbReference>
<dbReference type="Pfam" id="PF16582">
    <property type="entry name" value="TPP_enzyme_M_2"/>
    <property type="match status" value="1"/>
</dbReference>
<dbReference type="GO" id="GO:0000287">
    <property type="term" value="F:magnesium ion binding"/>
    <property type="evidence" value="ECO:0007669"/>
    <property type="project" value="UniProtKB-UniRule"/>
</dbReference>
<keyword evidence="10" id="KW-1185">Reference proteome</keyword>
<organism evidence="9 10">
    <name type="scientific">Planktothrix serta PCC 8927</name>
    <dbReference type="NCBI Taxonomy" id="671068"/>
    <lineage>
        <taxon>Bacteria</taxon>
        <taxon>Bacillati</taxon>
        <taxon>Cyanobacteriota</taxon>
        <taxon>Cyanophyceae</taxon>
        <taxon>Oscillatoriophycideae</taxon>
        <taxon>Oscillatoriales</taxon>
        <taxon>Microcoleaceae</taxon>
        <taxon>Planktothrix</taxon>
    </lineage>
</organism>
<comment type="cofactor">
    <cofactor evidence="6">
        <name>Mg(2+)</name>
        <dbReference type="ChEBI" id="CHEBI:18420"/>
    </cofactor>
    <cofactor evidence="6">
        <name>Mn(2+)</name>
        <dbReference type="ChEBI" id="CHEBI:29035"/>
    </cofactor>
</comment>
<dbReference type="InterPro" id="IPR004433">
    <property type="entry name" value="MenaQ_synth_MenD"/>
</dbReference>
<dbReference type="PIRSF" id="PIRSF004983">
    <property type="entry name" value="MenD"/>
    <property type="match status" value="1"/>
</dbReference>
<comment type="pathway">
    <text evidence="6">Quinol/quinone metabolism; 1,4-dihydroxy-2-naphthoate biosynthesis; 1,4-dihydroxy-2-naphthoate from chorismate: step 2/7.</text>
</comment>
<dbReference type="GO" id="GO:0030976">
    <property type="term" value="F:thiamine pyrophosphate binding"/>
    <property type="evidence" value="ECO:0007669"/>
    <property type="project" value="UniProtKB-UniRule"/>
</dbReference>
<keyword evidence="3 6" id="KW-0460">Magnesium</keyword>
<evidence type="ECO:0000256" key="2">
    <source>
        <dbReference type="ARBA" id="ARBA00022723"/>
    </source>
</evidence>
<dbReference type="EMBL" id="CZCU02000137">
    <property type="protein sequence ID" value="VXD18851.1"/>
    <property type="molecule type" value="Genomic_DNA"/>
</dbReference>
<dbReference type="UniPathway" id="UPA00995"/>
<feature type="domain" description="Thiamine pyrophosphate enzyme N-terminal TPP-binding" evidence="7">
    <location>
        <begin position="12"/>
        <end position="125"/>
    </location>
</feature>
<dbReference type="NCBIfam" id="TIGR00173">
    <property type="entry name" value="menD"/>
    <property type="match status" value="1"/>
</dbReference>
<dbReference type="EC" id="2.2.1.9" evidence="6"/>
<dbReference type="Proteomes" id="UP000184550">
    <property type="component" value="Unassembled WGS sequence"/>
</dbReference>
<evidence type="ECO:0000256" key="5">
    <source>
        <dbReference type="ARBA" id="ARBA00023211"/>
    </source>
</evidence>
<dbReference type="SUPFAM" id="SSF52518">
    <property type="entry name" value="Thiamin diphosphate-binding fold (THDP-binding)"/>
    <property type="match status" value="2"/>
</dbReference>
<comment type="pathway">
    <text evidence="6">Cofactor biosynthesis; phylloquinone biosynthesis.</text>
</comment>
<evidence type="ECO:0000256" key="4">
    <source>
        <dbReference type="ARBA" id="ARBA00023052"/>
    </source>
</evidence>
<protein>
    <recommendedName>
        <fullName evidence="6">2-succinyl-5-enolpyruvyl-6-hydroxy-3-cyclohexene-1-carboxylate synthase</fullName>
        <shortName evidence="6">SEPHCHC synthase</shortName>
        <ecNumber evidence="6">2.2.1.9</ecNumber>
    </recommendedName>
</protein>
<name>A0A7Z9BUP3_9CYAN</name>
<sequence length="590" mass="66599">MIDFRNINTVWASVVVETLAQLGLKTAILCPGSRSTPLTIAFAQHSNIETIPILDERSASFFALGIAKNSGLPTVLVCTSGTAGANFYPAIIEAKESRVALLILTADRPPELRDCHGGQTIDQVKLYGNYPNFQTELTIPSLDLGLLRYLRQTLIYAWERSQLPIPGVVHLNIPFRDPLHPVYQPETEALKAIFPDNFFSTINSVKTSVFSSFDVENYFKQWYNYSQGIIIAGVAQPQNSEVYCQAIAQLAKQLNYPVLAEGLSPVRNYSNLNPYLISTYNLILKNSILADKLAPQVVIQIGDLPTSKTLRNWLEQLQPDYFILDPTYQNLDGLHGKTTHLRISIEQLSEQIHQGKNPEPINLTQSQFYCHLWCKLEAQARTVIEQQVEPINLLIEPKIASFLPNILPKNTPIFIANSMPVRDVEFFWIPNNLNIQPFFNRGANGIDGTLSTALGIAHHQQSSILLTGDLALLHDTNGFLIRNQFIGHLTIILINNNGGGIFEMLPISQFDPPFEDYFTTPQNIDFSQLAVTYNIKYENILSWEQLKQRLNPLPETGIRILEIPTNRKKDAQWRQKHLQQFANQLNLKML</sequence>
<evidence type="ECO:0000259" key="8">
    <source>
        <dbReference type="Pfam" id="PF16582"/>
    </source>
</evidence>
<dbReference type="InterPro" id="IPR032264">
    <property type="entry name" value="MenD_middle"/>
</dbReference>
<comment type="subunit">
    <text evidence="6">Homodimer.</text>
</comment>
<dbReference type="HAMAP" id="MF_01659">
    <property type="entry name" value="MenD"/>
    <property type="match status" value="1"/>
</dbReference>
<dbReference type="RefSeq" id="WP_083622079.1">
    <property type="nucleotide sequence ID" value="NZ_LR734870.1"/>
</dbReference>
<comment type="function">
    <text evidence="6">Catalyzes the thiamine diphosphate-dependent decarboxylation of 2-oxoglutarate and the subsequent addition of the resulting succinic semialdehyde-thiamine pyrophosphate anion to isochorismate to yield 2-succinyl-5-enolpyruvyl-6-hydroxy-3-cyclohexene-1-carboxylate (SEPHCHC).</text>
</comment>
<dbReference type="UniPathway" id="UPA01057">
    <property type="reaction ID" value="UER00164"/>
</dbReference>
<evidence type="ECO:0000256" key="6">
    <source>
        <dbReference type="HAMAP-Rule" id="MF_01659"/>
    </source>
</evidence>
<dbReference type="GO" id="GO:0030145">
    <property type="term" value="F:manganese ion binding"/>
    <property type="evidence" value="ECO:0007669"/>
    <property type="project" value="UniProtKB-UniRule"/>
</dbReference>
<dbReference type="GO" id="GO:0070204">
    <property type="term" value="F:2-succinyl-5-enolpyruvyl-6-hydroxy-3-cyclohexene-1-carboxylic-acid synthase activity"/>
    <property type="evidence" value="ECO:0007669"/>
    <property type="project" value="UniProtKB-UniRule"/>
</dbReference>
<evidence type="ECO:0000259" key="7">
    <source>
        <dbReference type="Pfam" id="PF02776"/>
    </source>
</evidence>
<evidence type="ECO:0000256" key="1">
    <source>
        <dbReference type="ARBA" id="ARBA00022679"/>
    </source>
</evidence>
<dbReference type="AlphaFoldDB" id="A0A7Z9BUP3"/>
<gene>
    <name evidence="6 9" type="primary">menD</name>
    <name evidence="9" type="ORF">PL8927_610042</name>
</gene>
<keyword evidence="4 6" id="KW-0786">Thiamine pyrophosphate</keyword>
<dbReference type="Gene3D" id="3.40.50.1220">
    <property type="entry name" value="TPP-binding domain"/>
    <property type="match status" value="1"/>
</dbReference>
<comment type="caution">
    <text evidence="9">The sequence shown here is derived from an EMBL/GenBank/DDBJ whole genome shotgun (WGS) entry which is preliminary data.</text>
</comment>
<evidence type="ECO:0000256" key="3">
    <source>
        <dbReference type="ARBA" id="ARBA00022842"/>
    </source>
</evidence>
<comment type="catalytic activity">
    <reaction evidence="6">
        <text>isochorismate + 2-oxoglutarate + H(+) = 5-enolpyruvoyl-6-hydroxy-2-succinyl-cyclohex-3-ene-1-carboxylate + CO2</text>
        <dbReference type="Rhea" id="RHEA:25593"/>
        <dbReference type="ChEBI" id="CHEBI:15378"/>
        <dbReference type="ChEBI" id="CHEBI:16526"/>
        <dbReference type="ChEBI" id="CHEBI:16810"/>
        <dbReference type="ChEBI" id="CHEBI:29780"/>
        <dbReference type="ChEBI" id="CHEBI:58818"/>
        <dbReference type="EC" id="2.2.1.9"/>
    </reaction>
</comment>
<evidence type="ECO:0000313" key="9">
    <source>
        <dbReference type="EMBL" id="VXD18851.1"/>
    </source>
</evidence>
<accession>A0A7Z9BUP3</accession>
<dbReference type="GO" id="GO:0042372">
    <property type="term" value="P:phylloquinone biosynthetic process"/>
    <property type="evidence" value="ECO:0007669"/>
    <property type="project" value="UniProtKB-UniRule"/>
</dbReference>
<keyword evidence="2 6" id="KW-0479">Metal-binding</keyword>
<dbReference type="CDD" id="cd07037">
    <property type="entry name" value="TPP_PYR_MenD"/>
    <property type="match status" value="1"/>
</dbReference>
<dbReference type="InterPro" id="IPR012001">
    <property type="entry name" value="Thiamin_PyroP_enz_TPP-bd_dom"/>
</dbReference>
<comment type="cofactor">
    <cofactor evidence="6">
        <name>thiamine diphosphate</name>
        <dbReference type="ChEBI" id="CHEBI:58937"/>
    </cofactor>
    <text evidence="6">Binds 1 thiamine pyrophosphate per subunit.</text>
</comment>
<reference evidence="9" key="1">
    <citation type="submission" date="2019-10" db="EMBL/GenBank/DDBJ databases">
        <authorList>
            <consortium name="Genoscope - CEA"/>
            <person name="William W."/>
        </authorList>
    </citation>
    <scope>NUCLEOTIDE SEQUENCE [LARGE SCALE GENOMIC DNA]</scope>
    <source>
        <strain evidence="9">BBR_PRJEB10992</strain>
    </source>
</reference>
<dbReference type="InterPro" id="IPR029061">
    <property type="entry name" value="THDP-binding"/>
</dbReference>
<dbReference type="GO" id="GO:0009234">
    <property type="term" value="P:menaquinone biosynthetic process"/>
    <property type="evidence" value="ECO:0007669"/>
    <property type="project" value="InterPro"/>
</dbReference>
<evidence type="ECO:0000313" key="10">
    <source>
        <dbReference type="Proteomes" id="UP000184550"/>
    </source>
</evidence>
<dbReference type="OrthoDB" id="9791859at2"/>
<dbReference type="PANTHER" id="PTHR42916">
    <property type="entry name" value="2-SUCCINYL-5-ENOLPYRUVYL-6-HYDROXY-3-CYCLOHEXENE-1-CARBOXYLATE SYNTHASE"/>
    <property type="match status" value="1"/>
</dbReference>
<dbReference type="Pfam" id="PF02776">
    <property type="entry name" value="TPP_enzyme_N"/>
    <property type="match status" value="1"/>
</dbReference>